<comment type="caution">
    <text evidence="2">The sequence shown here is derived from an EMBL/GenBank/DDBJ whole genome shotgun (WGS) entry which is preliminary data.</text>
</comment>
<proteinExistence type="predicted"/>
<reference evidence="2 3" key="1">
    <citation type="submission" date="2020-05" db="EMBL/GenBank/DDBJ databases">
        <title>Comparative genomic analysis of denitrifying bacteria from Halomonas genus.</title>
        <authorList>
            <person name="Wang L."/>
            <person name="Shao Z."/>
        </authorList>
    </citation>
    <scope>NUCLEOTIDE SEQUENCE [LARGE SCALE GENOMIC DNA]</scope>
    <source>
        <strain evidence="2 3">A4</strain>
    </source>
</reference>
<evidence type="ECO:0000256" key="1">
    <source>
        <dbReference type="SAM" id="SignalP"/>
    </source>
</evidence>
<dbReference type="PROSITE" id="PS51257">
    <property type="entry name" value="PROKAR_LIPOPROTEIN"/>
    <property type="match status" value="1"/>
</dbReference>
<gene>
    <name evidence="2" type="ORF">HOP52_02175</name>
</gene>
<organism evidence="2 3">
    <name type="scientific">Billgrantia campisalis</name>
    <dbReference type="NCBI Taxonomy" id="74661"/>
    <lineage>
        <taxon>Bacteria</taxon>
        <taxon>Pseudomonadati</taxon>
        <taxon>Pseudomonadota</taxon>
        <taxon>Gammaproteobacteria</taxon>
        <taxon>Oceanospirillales</taxon>
        <taxon>Halomonadaceae</taxon>
        <taxon>Billgrantia</taxon>
    </lineage>
</organism>
<protein>
    <submittedName>
        <fullName evidence="2">Uncharacterized protein</fullName>
    </submittedName>
</protein>
<dbReference type="RefSeq" id="WP_238975504.1">
    <property type="nucleotide sequence ID" value="NZ_JABFUC010000002.1"/>
</dbReference>
<dbReference type="EMBL" id="JABFUC010000002">
    <property type="protein sequence ID" value="MCG6656583.1"/>
    <property type="molecule type" value="Genomic_DNA"/>
</dbReference>
<evidence type="ECO:0000313" key="2">
    <source>
        <dbReference type="EMBL" id="MCG6656583.1"/>
    </source>
</evidence>
<feature type="chain" id="PRO_5047370877" evidence="1">
    <location>
        <begin position="21"/>
        <end position="161"/>
    </location>
</feature>
<sequence>MRGHSAVTLLTATLILTGCAAAPPQPDPVRQALLNLSERAAGRVMNVAELQPPADQVLLLATPEMDGDLGIDSKRFLENLTRALLGVTPGPQVLDWRPTMAGDVDTQHWRLVSQLDASAPRLRLSDRDLLPYRLTLALYRADAESPLWRTEIEGAFDATAL</sequence>
<keyword evidence="1" id="KW-0732">Signal</keyword>
<feature type="signal peptide" evidence="1">
    <location>
        <begin position="1"/>
        <end position="20"/>
    </location>
</feature>
<evidence type="ECO:0000313" key="3">
    <source>
        <dbReference type="Proteomes" id="UP000814385"/>
    </source>
</evidence>
<dbReference type="Proteomes" id="UP000814385">
    <property type="component" value="Unassembled WGS sequence"/>
</dbReference>
<accession>A0ABS9P471</accession>
<keyword evidence="3" id="KW-1185">Reference proteome</keyword>
<name>A0ABS9P471_9GAMM</name>